<dbReference type="InParanoid" id="G2XWP1"/>
<feature type="domain" description="UspA" evidence="2">
    <location>
        <begin position="157"/>
        <end position="296"/>
    </location>
</feature>
<dbReference type="AlphaFoldDB" id="G2XWP1"/>
<dbReference type="InterPro" id="IPR006016">
    <property type="entry name" value="UspA"/>
</dbReference>
<feature type="compositionally biased region" description="Acidic residues" evidence="1">
    <location>
        <begin position="421"/>
        <end position="434"/>
    </location>
</feature>
<feature type="compositionally biased region" description="Polar residues" evidence="1">
    <location>
        <begin position="313"/>
        <end position="322"/>
    </location>
</feature>
<organism evidence="3 4">
    <name type="scientific">Botryotinia fuckeliana (strain T4)</name>
    <name type="common">Noble rot fungus</name>
    <name type="synonym">Botrytis cinerea</name>
    <dbReference type="NCBI Taxonomy" id="999810"/>
    <lineage>
        <taxon>Eukaryota</taxon>
        <taxon>Fungi</taxon>
        <taxon>Dikarya</taxon>
        <taxon>Ascomycota</taxon>
        <taxon>Pezizomycotina</taxon>
        <taxon>Leotiomycetes</taxon>
        <taxon>Helotiales</taxon>
        <taxon>Sclerotiniaceae</taxon>
        <taxon>Botrytis</taxon>
    </lineage>
</organism>
<dbReference type="Pfam" id="PF00582">
    <property type="entry name" value="Usp"/>
    <property type="match status" value="1"/>
</dbReference>
<evidence type="ECO:0000313" key="4">
    <source>
        <dbReference type="Proteomes" id="UP000008177"/>
    </source>
</evidence>
<feature type="compositionally biased region" description="Polar residues" evidence="1">
    <location>
        <begin position="384"/>
        <end position="398"/>
    </location>
</feature>
<evidence type="ECO:0000256" key="1">
    <source>
        <dbReference type="SAM" id="MobiDB-lite"/>
    </source>
</evidence>
<reference evidence="4" key="1">
    <citation type="journal article" date="2011" name="PLoS Genet.">
        <title>Genomic analysis of the necrotrophic fungal pathogens Sclerotinia sclerotiorum and Botrytis cinerea.</title>
        <authorList>
            <person name="Amselem J."/>
            <person name="Cuomo C.A."/>
            <person name="van Kan J.A."/>
            <person name="Viaud M."/>
            <person name="Benito E.P."/>
            <person name="Couloux A."/>
            <person name="Coutinho P.M."/>
            <person name="de Vries R.P."/>
            <person name="Dyer P.S."/>
            <person name="Fillinger S."/>
            <person name="Fournier E."/>
            <person name="Gout L."/>
            <person name="Hahn M."/>
            <person name="Kohn L."/>
            <person name="Lapalu N."/>
            <person name="Plummer K.M."/>
            <person name="Pradier J.M."/>
            <person name="Quevillon E."/>
            <person name="Sharon A."/>
            <person name="Simon A."/>
            <person name="ten Have A."/>
            <person name="Tudzynski B."/>
            <person name="Tudzynski P."/>
            <person name="Wincker P."/>
            <person name="Andrew M."/>
            <person name="Anthouard V."/>
            <person name="Beever R.E."/>
            <person name="Beffa R."/>
            <person name="Benoit I."/>
            <person name="Bouzid O."/>
            <person name="Brault B."/>
            <person name="Chen Z."/>
            <person name="Choquer M."/>
            <person name="Collemare J."/>
            <person name="Cotton P."/>
            <person name="Danchin E.G."/>
            <person name="Da Silva C."/>
            <person name="Gautier A."/>
            <person name="Giraud C."/>
            <person name="Giraud T."/>
            <person name="Gonzalez C."/>
            <person name="Grossetete S."/>
            <person name="Guldener U."/>
            <person name="Henrissat B."/>
            <person name="Howlett B.J."/>
            <person name="Kodira C."/>
            <person name="Kretschmer M."/>
            <person name="Lappartient A."/>
            <person name="Leroch M."/>
            <person name="Levis C."/>
            <person name="Mauceli E."/>
            <person name="Neuveglise C."/>
            <person name="Oeser B."/>
            <person name="Pearson M."/>
            <person name="Poulain J."/>
            <person name="Poussereau N."/>
            <person name="Quesneville H."/>
            <person name="Rascle C."/>
            <person name="Schumacher J."/>
            <person name="Segurens B."/>
            <person name="Sexton A."/>
            <person name="Silva E."/>
            <person name="Sirven C."/>
            <person name="Soanes D.M."/>
            <person name="Talbot N.J."/>
            <person name="Templeton M."/>
            <person name="Yandava C."/>
            <person name="Yarden O."/>
            <person name="Zeng Q."/>
            <person name="Rollins J.A."/>
            <person name="Lebrun M.H."/>
            <person name="Dickman M."/>
        </authorList>
    </citation>
    <scope>NUCLEOTIDE SEQUENCE [LARGE SCALE GENOMIC DNA]</scope>
    <source>
        <strain evidence="4">T4</strain>
    </source>
</reference>
<dbReference type="STRING" id="999810.G2XWP1"/>
<feature type="compositionally biased region" description="Polar residues" evidence="1">
    <location>
        <begin position="54"/>
        <end position="63"/>
    </location>
</feature>
<feature type="compositionally biased region" description="Basic residues" evidence="1">
    <location>
        <begin position="80"/>
        <end position="91"/>
    </location>
</feature>
<feature type="compositionally biased region" description="Basic and acidic residues" evidence="1">
    <location>
        <begin position="454"/>
        <end position="471"/>
    </location>
</feature>
<dbReference type="EMBL" id="FQ790272">
    <property type="protein sequence ID" value="CCD44911.1"/>
    <property type="molecule type" value="Genomic_DNA"/>
</dbReference>
<dbReference type="PANTHER" id="PTHR47815:SF1">
    <property type="entry name" value="UNIVERSAL STRESS PROTEIN A FAMILY PROTEIN C25B2.10"/>
    <property type="match status" value="1"/>
</dbReference>
<dbReference type="SUPFAM" id="SSF52402">
    <property type="entry name" value="Adenine nucleotide alpha hydrolases-like"/>
    <property type="match status" value="1"/>
</dbReference>
<protein>
    <recommendedName>
        <fullName evidence="2">UspA domain-containing protein</fullName>
    </recommendedName>
</protein>
<name>G2XWP1_BOTF4</name>
<evidence type="ECO:0000313" key="3">
    <source>
        <dbReference type="EMBL" id="CCD44911.1"/>
    </source>
</evidence>
<dbReference type="Proteomes" id="UP000008177">
    <property type="component" value="Unplaced contigs"/>
</dbReference>
<dbReference type="Gene3D" id="3.40.50.620">
    <property type="entry name" value="HUPs"/>
    <property type="match status" value="1"/>
</dbReference>
<feature type="compositionally biased region" description="Low complexity" evidence="1">
    <location>
        <begin position="11"/>
        <end position="26"/>
    </location>
</feature>
<feature type="region of interest" description="Disordered" evidence="1">
    <location>
        <begin position="366"/>
        <end position="500"/>
    </location>
</feature>
<feature type="region of interest" description="Disordered" evidence="1">
    <location>
        <begin position="301"/>
        <end position="322"/>
    </location>
</feature>
<proteinExistence type="predicted"/>
<dbReference type="InterPro" id="IPR014729">
    <property type="entry name" value="Rossmann-like_a/b/a_fold"/>
</dbReference>
<dbReference type="OrthoDB" id="843225at2759"/>
<dbReference type="eggNOG" id="ENOG502RYEB">
    <property type="taxonomic scope" value="Eukaryota"/>
</dbReference>
<dbReference type="CDD" id="cd23659">
    <property type="entry name" value="USP_At3g01520-like"/>
    <property type="match status" value="1"/>
</dbReference>
<sequence>MSAPTSPYVRSSDSPSPKSPLSPNISAPTNSDYFSPRKLRSITEHVQYDHPPNQRLNSMSSISFRGGSRAPRPLKDGKGGKGKKTPTRPRLRGSSPPPPPISLRYLNLTLMAPNNRKFQGKVSFDSIGSLSEDTERNTRSYTQNSKHEGYQYKRSSRTFMVGIDENSYSDIALKWMLEELVDDGDQIVCLRVIDKDSKLITDRALEIKQYQQDARELLDAIQKKNDDNKAVSIVLEYAIGKVHTTFQKMIQIYEPAMLIVGTRGRSLGGFQGLMGNRNSFSKWCLQYSPIPVVVVRPTDKRLKKKQKRDADPTRQSYTRILQESGVNGHETSIVASNLESATGPLIEAHAVAAALGLPAEFDPTLTPFTLEGSRPLKKIDSGKSEATSCTSGFDSRPQSPEMLVKGPRPGHLDSPIMSGDDSSEGEGDDDEGEFEAVPGHLLLGNDDIPQPNPEIEKKKKLHEMELEEAKALGRKSSTGSTDSVDPDGRGEGSRLAGPGESLYGISNGEYHSYENALLLIPSFI</sequence>
<accession>G2XWP1</accession>
<dbReference type="HOGENOM" id="CLU_018542_1_2_1"/>
<feature type="region of interest" description="Disordered" evidence="1">
    <location>
        <begin position="1"/>
        <end position="101"/>
    </location>
</feature>
<evidence type="ECO:0000259" key="2">
    <source>
        <dbReference type="Pfam" id="PF00582"/>
    </source>
</evidence>
<dbReference type="PANTHER" id="PTHR47815">
    <property type="entry name" value="UNIVERSAL STRESS PROTEIN A FAMILY PROTEIN C25B2.10"/>
    <property type="match status" value="1"/>
</dbReference>
<gene>
    <name evidence="3" type="ORF">BofuT4_P052600.1</name>
</gene>